<evidence type="ECO:0000256" key="3">
    <source>
        <dbReference type="ARBA" id="ARBA00022917"/>
    </source>
</evidence>
<evidence type="ECO:0000256" key="1">
    <source>
        <dbReference type="ARBA" id="ARBA00010835"/>
    </source>
</evidence>
<gene>
    <name evidence="4 7" type="primary">prfB</name>
    <name evidence="7" type="ORF">CINF_1385</name>
</gene>
<dbReference type="SUPFAM" id="SSF75620">
    <property type="entry name" value="Release factor"/>
    <property type="match status" value="1"/>
</dbReference>
<dbReference type="InterPro" id="IPR045853">
    <property type="entry name" value="Pep_chain_release_fac_I_sf"/>
</dbReference>
<dbReference type="InterPro" id="IPR004374">
    <property type="entry name" value="PrfB"/>
</dbReference>
<keyword evidence="8" id="KW-1185">Reference proteome</keyword>
<dbReference type="Proteomes" id="UP000509414">
    <property type="component" value="Chromosome"/>
</dbReference>
<proteinExistence type="inferred from homology"/>
<dbReference type="Pfam" id="PF03462">
    <property type="entry name" value="PCRF"/>
    <property type="match status" value="1"/>
</dbReference>
<feature type="modified residue" description="N5-methylglutamine" evidence="4">
    <location>
        <position position="283"/>
    </location>
</feature>
<accession>A0A7H9CIE5</accession>
<dbReference type="Gene3D" id="1.20.58.410">
    <property type="entry name" value="Release factor"/>
    <property type="match status" value="1"/>
</dbReference>
<evidence type="ECO:0000313" key="8">
    <source>
        <dbReference type="Proteomes" id="UP000509414"/>
    </source>
</evidence>
<sequence>MNKARNSSIKLDNLKNSFVIMRALFYKFWIKNLDNYEYSELLKSLENKILNIANIIKPDSLNARLNEIATLESDMAFWSDAQKSGAIQKEKVKISRILDKFMLAKTAQKDAKDLYELALSENDQSTINALFDDASELENKISELEISLMLSGENDDKNAIISIHPGAGGTESNDWASMLYRMYLRFCEREGFKVETLDFQEGDEAGLKDVSFIVHGENAYGYLKAENGIHRLIRVSPFDSAGRRHTSFSSVMVSPELDDNIEIELEEKDLRYDYYRASGAGGQHVNKTDSAVRITHAPSGIVVQCQNDRSQHKNKATALKMLKSRLYELEQMKMQEASANIEKSDIGWGHQIRNYVLFPFQQVKDLRSNKTYSQTAAILDGDIKKIIEDVLIAQKSK</sequence>
<dbReference type="EMBL" id="CP049075">
    <property type="protein sequence ID" value="QLI05870.1"/>
    <property type="molecule type" value="Genomic_DNA"/>
</dbReference>
<feature type="domain" description="Prokaryotic-type class I peptide chain release factors" evidence="6">
    <location>
        <begin position="276"/>
        <end position="292"/>
    </location>
</feature>
<protein>
    <recommendedName>
        <fullName evidence="4 5">Peptide chain release factor 2</fullName>
        <shortName evidence="4">RF-2</shortName>
    </recommendedName>
</protein>
<name>A0A7H9CIE5_9BACT</name>
<dbReference type="NCBIfam" id="TIGR00020">
    <property type="entry name" value="prfB"/>
    <property type="match status" value="1"/>
</dbReference>
<comment type="subcellular location">
    <subcellularLocation>
        <location evidence="4">Cytoplasm</location>
    </subcellularLocation>
</comment>
<comment type="PTM">
    <text evidence="4">Methylated by PrmC. Methylation increases the termination efficiency of RF2.</text>
</comment>
<dbReference type="GO" id="GO:0016149">
    <property type="term" value="F:translation release factor activity, codon specific"/>
    <property type="evidence" value="ECO:0007669"/>
    <property type="project" value="UniProtKB-UniRule"/>
</dbReference>
<dbReference type="FunFam" id="3.30.160.20:FF:000010">
    <property type="entry name" value="Peptide chain release factor 2"/>
    <property type="match status" value="1"/>
</dbReference>
<dbReference type="KEGG" id="cinf:CINF_1385"/>
<evidence type="ECO:0000256" key="5">
    <source>
        <dbReference type="NCBIfam" id="TIGR00020"/>
    </source>
</evidence>
<dbReference type="PROSITE" id="PS00745">
    <property type="entry name" value="RF_PROK_I"/>
    <property type="match status" value="1"/>
</dbReference>
<evidence type="ECO:0000313" key="7">
    <source>
        <dbReference type="EMBL" id="QLI05870.1"/>
    </source>
</evidence>
<dbReference type="Gene3D" id="3.30.160.20">
    <property type="match status" value="1"/>
</dbReference>
<organism evidence="7 8">
    <name type="scientific">Candidatus Campylobacter infans</name>
    <dbReference type="NCBI Taxonomy" id="2561898"/>
    <lineage>
        <taxon>Bacteria</taxon>
        <taxon>Pseudomonadati</taxon>
        <taxon>Campylobacterota</taxon>
        <taxon>Epsilonproteobacteria</taxon>
        <taxon>Campylobacterales</taxon>
        <taxon>Campylobacteraceae</taxon>
        <taxon>Campylobacter</taxon>
    </lineage>
</organism>
<evidence type="ECO:0000256" key="2">
    <source>
        <dbReference type="ARBA" id="ARBA00022481"/>
    </source>
</evidence>
<dbReference type="InterPro" id="IPR000352">
    <property type="entry name" value="Pep_chain_release_fac_I"/>
</dbReference>
<dbReference type="PANTHER" id="PTHR43116">
    <property type="entry name" value="PEPTIDE CHAIN RELEASE FACTOR 2"/>
    <property type="match status" value="1"/>
</dbReference>
<dbReference type="HAMAP" id="MF_00094">
    <property type="entry name" value="Rel_fac_2"/>
    <property type="match status" value="1"/>
</dbReference>
<dbReference type="Gene3D" id="3.30.70.1660">
    <property type="match status" value="1"/>
</dbReference>
<keyword evidence="2 4" id="KW-0488">Methylation</keyword>
<evidence type="ECO:0000259" key="6">
    <source>
        <dbReference type="PROSITE" id="PS00745"/>
    </source>
</evidence>
<evidence type="ECO:0000256" key="4">
    <source>
        <dbReference type="HAMAP-Rule" id="MF_00094"/>
    </source>
</evidence>
<dbReference type="SMART" id="SM00937">
    <property type="entry name" value="PCRF"/>
    <property type="match status" value="1"/>
</dbReference>
<reference evidence="7 8" key="1">
    <citation type="submission" date="2020-02" db="EMBL/GenBank/DDBJ databases">
        <title>Complete genome sequence of the novel Campylobacter species Candidatus Campylobacter infans.</title>
        <authorList>
            <person name="Duim B."/>
            <person name="Zomer A."/>
            <person name="van der Graaf L."/>
            <person name="Wagenaar J."/>
        </authorList>
    </citation>
    <scope>NUCLEOTIDE SEQUENCE [LARGE SCALE GENOMIC DNA]</scope>
    <source>
        <strain evidence="7 8">19S00001</strain>
    </source>
</reference>
<comment type="function">
    <text evidence="4">Peptide chain release factor 2 directs the termination of translation in response to the peptide chain termination codons UGA and UAA.</text>
</comment>
<dbReference type="AlphaFoldDB" id="A0A7H9CIE5"/>
<dbReference type="InterPro" id="IPR005139">
    <property type="entry name" value="PCRF"/>
</dbReference>
<dbReference type="PANTHER" id="PTHR43116:SF3">
    <property type="entry name" value="CLASS I PEPTIDE CHAIN RELEASE FACTOR"/>
    <property type="match status" value="1"/>
</dbReference>
<dbReference type="Pfam" id="PF00472">
    <property type="entry name" value="RF-1"/>
    <property type="match status" value="1"/>
</dbReference>
<comment type="similarity">
    <text evidence="1 4">Belongs to the prokaryotic/mitochondrial release factor family.</text>
</comment>
<keyword evidence="3 4" id="KW-0648">Protein biosynthesis</keyword>
<keyword evidence="4" id="KW-0963">Cytoplasm</keyword>
<dbReference type="GO" id="GO:0005737">
    <property type="term" value="C:cytoplasm"/>
    <property type="evidence" value="ECO:0007669"/>
    <property type="project" value="UniProtKB-SubCell"/>
</dbReference>